<dbReference type="InterPro" id="IPR032675">
    <property type="entry name" value="LRR_dom_sf"/>
</dbReference>
<evidence type="ECO:0000313" key="2">
    <source>
        <dbReference type="EMBL" id="VVA34418.1"/>
    </source>
</evidence>
<dbReference type="EMBL" id="CABIKO010000332">
    <property type="protein sequence ID" value="VVA34418.1"/>
    <property type="molecule type" value="Genomic_DNA"/>
</dbReference>
<gene>
    <name evidence="2" type="ORF">ALMOND_2B028550</name>
</gene>
<reference evidence="3" key="1">
    <citation type="journal article" date="2020" name="Plant J.">
        <title>Transposons played a major role in the diversification between the closely related almond and peach genomes: results from the almond genome sequence.</title>
        <authorList>
            <person name="Alioto T."/>
            <person name="Alexiou K.G."/>
            <person name="Bardil A."/>
            <person name="Barteri F."/>
            <person name="Castanera R."/>
            <person name="Cruz F."/>
            <person name="Dhingra A."/>
            <person name="Duval H."/>
            <person name="Fernandez I Marti A."/>
            <person name="Frias L."/>
            <person name="Galan B."/>
            <person name="Garcia J.L."/>
            <person name="Howad W."/>
            <person name="Gomez-Garrido J."/>
            <person name="Gut M."/>
            <person name="Julca I."/>
            <person name="Morata J."/>
            <person name="Puigdomenech P."/>
            <person name="Ribeca P."/>
            <person name="Rubio Cabetas M.J."/>
            <person name="Vlasova A."/>
            <person name="Wirthensohn M."/>
            <person name="Garcia-Mas J."/>
            <person name="Gabaldon T."/>
            <person name="Casacuberta J.M."/>
            <person name="Arus P."/>
        </authorList>
    </citation>
    <scope>NUCLEOTIDE SEQUENCE [LARGE SCALE GENOMIC DNA]</scope>
    <source>
        <strain evidence="3">cv. Texas</strain>
    </source>
</reference>
<dbReference type="Pfam" id="PF25019">
    <property type="entry name" value="LRR_R13L1-DRL21"/>
    <property type="match status" value="1"/>
</dbReference>
<protein>
    <submittedName>
        <fullName evidence="2">PREDICTED: putative disease</fullName>
    </submittedName>
</protein>
<name>A0A5E4G481_PRUDU</name>
<accession>A0A5E4G481</accession>
<dbReference type="Gramene" id="VVA34418">
    <property type="protein sequence ID" value="VVA34418"/>
    <property type="gene ID" value="Prudul26B028550"/>
</dbReference>
<dbReference type="Proteomes" id="UP000327085">
    <property type="component" value="Chromosome 2"/>
</dbReference>
<organism evidence="2 3">
    <name type="scientific">Prunus dulcis</name>
    <name type="common">Almond</name>
    <name type="synonym">Amygdalus dulcis</name>
    <dbReference type="NCBI Taxonomy" id="3755"/>
    <lineage>
        <taxon>Eukaryota</taxon>
        <taxon>Viridiplantae</taxon>
        <taxon>Streptophyta</taxon>
        <taxon>Embryophyta</taxon>
        <taxon>Tracheophyta</taxon>
        <taxon>Spermatophyta</taxon>
        <taxon>Magnoliopsida</taxon>
        <taxon>eudicotyledons</taxon>
        <taxon>Gunneridae</taxon>
        <taxon>Pentapetalae</taxon>
        <taxon>rosids</taxon>
        <taxon>fabids</taxon>
        <taxon>Rosales</taxon>
        <taxon>Rosaceae</taxon>
        <taxon>Amygdaloideae</taxon>
        <taxon>Amygdaleae</taxon>
        <taxon>Prunus</taxon>
    </lineage>
</organism>
<proteinExistence type="predicted"/>
<sequence>MVSELNYDGAVLKEKRHLYSLTLHWMHIERENSDVIEEESDVIIKSMEALQPHSSLKELTLKDYMGAGFASWFHSLPNIVNLKLSELAPNITSTVGSF</sequence>
<dbReference type="InterPro" id="IPR056789">
    <property type="entry name" value="LRR_R13L1-DRL21"/>
</dbReference>
<feature type="domain" description="R13L1/DRL21-like LRR repeat region" evidence="1">
    <location>
        <begin position="7"/>
        <end position="87"/>
    </location>
</feature>
<evidence type="ECO:0000313" key="3">
    <source>
        <dbReference type="Proteomes" id="UP000327085"/>
    </source>
</evidence>
<evidence type="ECO:0000259" key="1">
    <source>
        <dbReference type="Pfam" id="PF25019"/>
    </source>
</evidence>
<dbReference type="InParanoid" id="A0A5E4G481"/>
<dbReference type="Gene3D" id="3.80.10.10">
    <property type="entry name" value="Ribonuclease Inhibitor"/>
    <property type="match status" value="1"/>
</dbReference>
<dbReference type="AlphaFoldDB" id="A0A5E4G481"/>